<feature type="domain" description="AAA+ ATPase" evidence="2">
    <location>
        <begin position="209"/>
        <end position="388"/>
    </location>
</feature>
<keyword evidence="3" id="KW-0378">Hydrolase</keyword>
<dbReference type="Proteomes" id="UP000315889">
    <property type="component" value="Unassembled WGS sequence"/>
</dbReference>
<dbReference type="InterPro" id="IPR003593">
    <property type="entry name" value="AAA+_ATPase"/>
</dbReference>
<dbReference type="GO" id="GO:0008233">
    <property type="term" value="F:peptidase activity"/>
    <property type="evidence" value="ECO:0007669"/>
    <property type="project" value="UniProtKB-KW"/>
</dbReference>
<keyword evidence="3" id="KW-0645">Protease</keyword>
<sequence length="502" mass="54904">MSLAVIQSRAKSGIDAPLVSVEVHLSNGLPAFHLVGLPETSVKESKDRVRSAIINSHFEFPARRITVNLAPADIPKEGSRFDLAIAIGILAASEQIPTNCLNEYEFIGELALTGDIRSVEAILPSAQQTAKKQNKLIIATANAPEAGLVESLEVLPANHLLEVSAHLHDRQLLEPWVGQIVKSDQTNPELRDIIGQHHAKRAMELAATGGHNLLFYGPPGTGKTMLASRLPGILPPLSNQEALEVASIHSVAGKGLRKNIWERPFRAPHHTASAAALVGGGASPRPGEISLAHKGVLFLDELPEFSRNVLEVLREPLESGKIMISRVSAQTQYPANFQLSAAMNPCPCGYLGDKRCVCSLDQISRYRNKISGPLIDRIDLHVQVSAVDNHDLLDQSAAPKGESNDQIQQRVCAARDLQLKRQGKINNQLTSKEIRQVCPLDEQLKDLMNKAIERFGLSARGFYRVLKVARSLADLDASKYPKSRHYQEALSYRPTIPENQHS</sequence>
<evidence type="ECO:0000256" key="1">
    <source>
        <dbReference type="ARBA" id="ARBA00006354"/>
    </source>
</evidence>
<dbReference type="InterPro" id="IPR004482">
    <property type="entry name" value="Mg_chelat-rel"/>
</dbReference>
<dbReference type="InterPro" id="IPR014721">
    <property type="entry name" value="Ribsml_uS5_D2-typ_fold_subgr"/>
</dbReference>
<dbReference type="CDD" id="cd00009">
    <property type="entry name" value="AAA"/>
    <property type="match status" value="1"/>
</dbReference>
<gene>
    <name evidence="3" type="ORF">EVB03_01040</name>
</gene>
<accession>A0A520MP37</accession>
<dbReference type="Pfam" id="PF01078">
    <property type="entry name" value="Mg_chelatase"/>
    <property type="match status" value="1"/>
</dbReference>
<dbReference type="SUPFAM" id="SSF54211">
    <property type="entry name" value="Ribosomal protein S5 domain 2-like"/>
    <property type="match status" value="1"/>
</dbReference>
<proteinExistence type="inferred from homology"/>
<evidence type="ECO:0000313" key="4">
    <source>
        <dbReference type="Proteomes" id="UP000315889"/>
    </source>
</evidence>
<dbReference type="SUPFAM" id="SSF52540">
    <property type="entry name" value="P-loop containing nucleoside triphosphate hydrolases"/>
    <property type="match status" value="1"/>
</dbReference>
<dbReference type="Gene3D" id="3.40.50.300">
    <property type="entry name" value="P-loop containing nucleotide triphosphate hydrolases"/>
    <property type="match status" value="1"/>
</dbReference>
<dbReference type="InterPro" id="IPR027417">
    <property type="entry name" value="P-loop_NTPase"/>
</dbReference>
<dbReference type="NCBIfam" id="NF007365">
    <property type="entry name" value="PRK09862.1"/>
    <property type="match status" value="1"/>
</dbReference>
<dbReference type="PANTHER" id="PTHR32039:SF7">
    <property type="entry name" value="COMPETENCE PROTEIN COMM"/>
    <property type="match status" value="1"/>
</dbReference>
<dbReference type="InterPro" id="IPR025158">
    <property type="entry name" value="Mg_chelat-rel_C"/>
</dbReference>
<protein>
    <submittedName>
        <fullName evidence="3">ATP-dependent protease</fullName>
    </submittedName>
</protein>
<dbReference type="InterPro" id="IPR045006">
    <property type="entry name" value="CHLI-like"/>
</dbReference>
<dbReference type="Pfam" id="PF13541">
    <property type="entry name" value="ChlI"/>
    <property type="match status" value="1"/>
</dbReference>
<dbReference type="InterPro" id="IPR020568">
    <property type="entry name" value="Ribosomal_Su5_D2-typ_SF"/>
</dbReference>
<dbReference type="SMART" id="SM00382">
    <property type="entry name" value="AAA"/>
    <property type="match status" value="1"/>
</dbReference>
<dbReference type="Gene3D" id="3.30.230.10">
    <property type="match status" value="1"/>
</dbReference>
<reference evidence="3 4" key="1">
    <citation type="submission" date="2019-02" db="EMBL/GenBank/DDBJ databases">
        <title>Prokaryotic population dynamics and viral predation in marine succession experiment using metagenomics: the confinement effect.</title>
        <authorList>
            <person name="Haro-Moreno J.M."/>
            <person name="Rodriguez-Valera F."/>
            <person name="Lopez-Perez M."/>
        </authorList>
    </citation>
    <scope>NUCLEOTIDE SEQUENCE [LARGE SCALE GENOMIC DNA]</scope>
    <source>
        <strain evidence="3">MED-G170</strain>
    </source>
</reference>
<comment type="caution">
    <text evidence="3">The sequence shown here is derived from an EMBL/GenBank/DDBJ whole genome shotgun (WGS) entry which is preliminary data.</text>
</comment>
<evidence type="ECO:0000259" key="2">
    <source>
        <dbReference type="SMART" id="SM00382"/>
    </source>
</evidence>
<dbReference type="InterPro" id="IPR000523">
    <property type="entry name" value="Mg_chelatse_chII-like_cat_dom"/>
</dbReference>
<dbReference type="EMBL" id="SHBP01000001">
    <property type="protein sequence ID" value="RZO22977.1"/>
    <property type="molecule type" value="Genomic_DNA"/>
</dbReference>
<dbReference type="NCBIfam" id="TIGR00368">
    <property type="entry name" value="YifB family Mg chelatase-like AAA ATPase"/>
    <property type="match status" value="1"/>
</dbReference>
<dbReference type="GO" id="GO:0006508">
    <property type="term" value="P:proteolysis"/>
    <property type="evidence" value="ECO:0007669"/>
    <property type="project" value="UniProtKB-KW"/>
</dbReference>
<dbReference type="Pfam" id="PF13335">
    <property type="entry name" value="Mg_chelatase_C"/>
    <property type="match status" value="1"/>
</dbReference>
<dbReference type="PANTHER" id="PTHR32039">
    <property type="entry name" value="MAGNESIUM-CHELATASE SUBUNIT CHLI"/>
    <property type="match status" value="1"/>
</dbReference>
<name>A0A520MP37_9GAMM</name>
<organism evidence="3 4">
    <name type="scientific">SAR92 clade bacterium</name>
    <dbReference type="NCBI Taxonomy" id="2315479"/>
    <lineage>
        <taxon>Bacteria</taxon>
        <taxon>Pseudomonadati</taxon>
        <taxon>Pseudomonadota</taxon>
        <taxon>Gammaproteobacteria</taxon>
        <taxon>Cellvibrionales</taxon>
        <taxon>Porticoccaceae</taxon>
        <taxon>SAR92 clade</taxon>
    </lineage>
</organism>
<comment type="similarity">
    <text evidence="1">Belongs to the Mg-chelatase subunits D/I family. ComM subfamily.</text>
</comment>
<dbReference type="GO" id="GO:0005524">
    <property type="term" value="F:ATP binding"/>
    <property type="evidence" value="ECO:0007669"/>
    <property type="project" value="InterPro"/>
</dbReference>
<evidence type="ECO:0000313" key="3">
    <source>
        <dbReference type="EMBL" id="RZO22977.1"/>
    </source>
</evidence>
<dbReference type="AlphaFoldDB" id="A0A520MP37"/>